<comment type="function">
    <text evidence="9">Involved in coproporphyrin-dependent heme b biosynthesis. Catalyzes the decarboxylation of Fe-coproporphyrin III (coproheme) to heme b (protoheme IX), the last step of the pathway. The reaction occurs in a stepwise manner with a three-propionate intermediate.</text>
</comment>
<evidence type="ECO:0000256" key="3">
    <source>
        <dbReference type="ARBA" id="ARBA00022723"/>
    </source>
</evidence>
<keyword evidence="11" id="KW-1185">Reference proteome</keyword>
<dbReference type="STRING" id="529884.Rhola_00002920"/>
<comment type="catalytic activity">
    <reaction evidence="9">
        <text>Fe-coproporphyrin III + H2O2 + H(+) = harderoheme III + CO2 + 2 H2O</text>
        <dbReference type="Rhea" id="RHEA:57940"/>
        <dbReference type="ChEBI" id="CHEBI:15377"/>
        <dbReference type="ChEBI" id="CHEBI:15378"/>
        <dbReference type="ChEBI" id="CHEBI:16240"/>
        <dbReference type="ChEBI" id="CHEBI:16526"/>
        <dbReference type="ChEBI" id="CHEBI:68438"/>
        <dbReference type="ChEBI" id="CHEBI:142463"/>
    </reaction>
</comment>
<evidence type="ECO:0000256" key="2">
    <source>
        <dbReference type="ARBA" id="ARBA00022617"/>
    </source>
</evidence>
<dbReference type="RefSeq" id="WP_227818788.1">
    <property type="nucleotide sequence ID" value="NZ_CP007490.1"/>
</dbReference>
<comment type="catalytic activity">
    <reaction evidence="9">
        <text>harderoheme III + H2O2 + H(+) = heme b + CO2 + 2 H2O</text>
        <dbReference type="Rhea" id="RHEA:57944"/>
        <dbReference type="ChEBI" id="CHEBI:15377"/>
        <dbReference type="ChEBI" id="CHEBI:15378"/>
        <dbReference type="ChEBI" id="CHEBI:16240"/>
        <dbReference type="ChEBI" id="CHEBI:16526"/>
        <dbReference type="ChEBI" id="CHEBI:60344"/>
        <dbReference type="ChEBI" id="CHEBI:142463"/>
    </reaction>
</comment>
<feature type="active site" evidence="9">
    <location>
        <position position="140"/>
    </location>
</feature>
<evidence type="ECO:0000256" key="9">
    <source>
        <dbReference type="HAMAP-Rule" id="MF_02244"/>
    </source>
</evidence>
<dbReference type="PANTHER" id="PTHR36843">
    <property type="entry name" value="HEME-DEPENDENT PEROXIDASE YWFI-RELATED"/>
    <property type="match status" value="1"/>
</dbReference>
<dbReference type="AlphaFoldDB" id="A0A060JED2"/>
<dbReference type="HOGENOM" id="CLU_076582_1_0_11"/>
<accession>A0A060JED2</accession>
<dbReference type="Proteomes" id="UP000067708">
    <property type="component" value="Chromosome"/>
</dbReference>
<dbReference type="InterPro" id="IPR010644">
    <property type="entry name" value="ChdC/CLD"/>
</dbReference>
<comment type="pathway">
    <text evidence="9">Porphyrin-containing compound metabolism; protoheme biosynthesis.</text>
</comment>
<dbReference type="GO" id="GO:0006785">
    <property type="term" value="P:heme B biosynthetic process"/>
    <property type="evidence" value="ECO:0007669"/>
    <property type="project" value="UniProtKB-UniRule"/>
</dbReference>
<dbReference type="GO" id="GO:0020037">
    <property type="term" value="F:heme binding"/>
    <property type="evidence" value="ECO:0007669"/>
    <property type="project" value="InterPro"/>
</dbReference>
<comment type="catalytic activity">
    <reaction evidence="7">
        <text>Fe-coproporphyrin III + 2 H2O2 + 2 H(+) = heme b + 2 CO2 + 4 H2O</text>
        <dbReference type="Rhea" id="RHEA:56516"/>
        <dbReference type="ChEBI" id="CHEBI:15377"/>
        <dbReference type="ChEBI" id="CHEBI:15378"/>
        <dbReference type="ChEBI" id="CHEBI:16240"/>
        <dbReference type="ChEBI" id="CHEBI:16526"/>
        <dbReference type="ChEBI" id="CHEBI:60344"/>
        <dbReference type="ChEBI" id="CHEBI:68438"/>
        <dbReference type="EC" id="1.3.98.5"/>
    </reaction>
    <physiologicalReaction direction="left-to-right" evidence="7">
        <dbReference type="Rhea" id="RHEA:56517"/>
    </physiologicalReaction>
</comment>
<dbReference type="KEGG" id="rla:Rhola_00002920"/>
<evidence type="ECO:0000256" key="1">
    <source>
        <dbReference type="ARBA" id="ARBA00014413"/>
    </source>
</evidence>
<feature type="binding site" description="axial binding residue" evidence="9">
    <location>
        <position position="163"/>
    </location>
    <ligand>
        <name>Fe-coproporphyrin III</name>
        <dbReference type="ChEBI" id="CHEBI:68438"/>
    </ligand>
    <ligandPart>
        <name>Fe</name>
        <dbReference type="ChEBI" id="CHEBI:18248"/>
    </ligandPart>
</feature>
<dbReference type="GO" id="GO:0046872">
    <property type="term" value="F:metal ion binding"/>
    <property type="evidence" value="ECO:0007669"/>
    <property type="project" value="UniProtKB-KW"/>
</dbReference>
<evidence type="ECO:0000256" key="7">
    <source>
        <dbReference type="ARBA" id="ARBA00049896"/>
    </source>
</evidence>
<evidence type="ECO:0000256" key="4">
    <source>
        <dbReference type="ARBA" id="ARBA00023004"/>
    </source>
</evidence>
<evidence type="ECO:0000313" key="11">
    <source>
        <dbReference type="Proteomes" id="UP000067708"/>
    </source>
</evidence>
<dbReference type="Gene3D" id="3.30.70.1030">
    <property type="entry name" value="Apc35880, domain 1"/>
    <property type="match status" value="2"/>
</dbReference>
<dbReference type="NCBIfam" id="NF042928">
    <property type="entry name" value="HemQ_actino"/>
    <property type="match status" value="1"/>
</dbReference>
<proteinExistence type="inferred from homology"/>
<keyword evidence="4 9" id="KW-0408">Iron</keyword>
<dbReference type="PATRIC" id="fig|529884.3.peg.278"/>
<reference evidence="10 11" key="1">
    <citation type="journal article" date="2014" name="Int. J. Syst. Evol. Microbiol.">
        <title>Rhodoluna lacicola gen. nov., sp. nov., a planktonic freshwater bacterium with stream-lined genome.</title>
        <authorList>
            <person name="Hahn M."/>
            <person name="Schmidt J."/>
            <person name="Taipale S.J."/>
            <person name="Doolittle W.F."/>
            <person name="Koll U."/>
        </authorList>
    </citation>
    <scope>NUCLEOTIDE SEQUENCE [LARGE SCALE GENOMIC DNA]</scope>
    <source>
        <strain evidence="10 11">MWH-Ta8</strain>
    </source>
</reference>
<sequence>MNEMTEVSQTAGRPTPAEINETIHYTTFLAFQLDDRIANSAAATKSYKAWLVECASAGVTVRGAYDLTALRADSALLLWLHADTAEQLQKATHAFSRTKFGSHFSPTWTGMGIHRPAEFNRSHVPAFMQGYAPKTWLCFYPFVRSHEWYLLPEEERSEMLREHGVAGHKFKGVQSNTVSSFALGDYEWLLALESEDLHEIVDMMRELRNTAARRHVREEVPFFTGSIIDPTQIGETFA</sequence>
<dbReference type="GO" id="GO:0016634">
    <property type="term" value="F:oxidoreductase activity, acting on the CH-CH group of donors, oxygen as acceptor"/>
    <property type="evidence" value="ECO:0007669"/>
    <property type="project" value="UniProtKB-UniRule"/>
</dbReference>
<evidence type="ECO:0000256" key="5">
    <source>
        <dbReference type="ARBA" id="ARBA00029882"/>
    </source>
</evidence>
<evidence type="ECO:0000256" key="6">
    <source>
        <dbReference type="ARBA" id="ARBA00030236"/>
    </source>
</evidence>
<organism evidence="10 11">
    <name type="scientific">Rhodoluna lacicola</name>
    <dbReference type="NCBI Taxonomy" id="529884"/>
    <lineage>
        <taxon>Bacteria</taxon>
        <taxon>Bacillati</taxon>
        <taxon>Actinomycetota</taxon>
        <taxon>Actinomycetes</taxon>
        <taxon>Micrococcales</taxon>
        <taxon>Microbacteriaceae</taxon>
        <taxon>Luna cluster</taxon>
        <taxon>Luna-1 subcluster</taxon>
        <taxon>Rhodoluna</taxon>
    </lineage>
</organism>
<gene>
    <name evidence="9" type="primary">chdC</name>
    <name evidence="10" type="ORF">Rhola_00002920</name>
</gene>
<comment type="similarity">
    <text evidence="9">Belongs to the ChdC family. Type 2 subfamily.</text>
</comment>
<comment type="cofactor">
    <cofactor evidence="9">
        <name>Fe-coproporphyrin III</name>
        <dbReference type="ChEBI" id="CHEBI:68438"/>
    </cofactor>
    <text evidence="9">Fe-coproporphyrin III acts as both substrate and redox cofactor.</text>
</comment>
<name>A0A060JED2_9MICO</name>
<dbReference type="SUPFAM" id="SSF54909">
    <property type="entry name" value="Dimeric alpha+beta barrel"/>
    <property type="match status" value="1"/>
</dbReference>
<dbReference type="HAMAP" id="MF_02244">
    <property type="entry name" value="Coproheme_decarbox_2"/>
    <property type="match status" value="1"/>
</dbReference>
<keyword evidence="9" id="KW-0560">Oxidoreductase</keyword>
<dbReference type="PANTHER" id="PTHR36843:SF1">
    <property type="entry name" value="COPROHEME DECARBOXYLASE"/>
    <property type="match status" value="1"/>
</dbReference>
<keyword evidence="9" id="KW-0350">Heme biosynthesis</keyword>
<dbReference type="Pfam" id="PF06778">
    <property type="entry name" value="Chlor_dismutase"/>
    <property type="match status" value="1"/>
</dbReference>
<keyword evidence="2 9" id="KW-0349">Heme</keyword>
<evidence type="ECO:0000256" key="8">
    <source>
        <dbReference type="ARBA" id="ARBA00050019"/>
    </source>
</evidence>
<dbReference type="EC" id="1.3.98.5" evidence="8 9"/>
<protein>
    <recommendedName>
        <fullName evidence="1 9">Coproheme decarboxylase</fullName>
        <ecNumber evidence="8 9">1.3.98.5</ecNumber>
    </recommendedName>
    <alternativeName>
        <fullName evidence="5 9">Coproheme III oxidative decarboxylase</fullName>
    </alternativeName>
    <alternativeName>
        <fullName evidence="6 9">Hydrogen peroxide-dependent heme synthase</fullName>
    </alternativeName>
</protein>
<evidence type="ECO:0000313" key="10">
    <source>
        <dbReference type="EMBL" id="AIC47115.1"/>
    </source>
</evidence>
<dbReference type="eggNOG" id="COG3253">
    <property type="taxonomic scope" value="Bacteria"/>
</dbReference>
<keyword evidence="3 9" id="KW-0479">Metal-binding</keyword>
<dbReference type="InterPro" id="IPR011008">
    <property type="entry name" value="Dimeric_a/b-barrel"/>
</dbReference>
<dbReference type="EMBL" id="CP007490">
    <property type="protein sequence ID" value="AIC47115.1"/>
    <property type="molecule type" value="Genomic_DNA"/>
</dbReference>